<gene>
    <name evidence="2" type="ORF">K2173_024000</name>
</gene>
<evidence type="ECO:0008006" key="4">
    <source>
        <dbReference type="Google" id="ProtNLM"/>
    </source>
</evidence>
<accession>A0AAV8TSU4</accession>
<feature type="signal peptide" evidence="1">
    <location>
        <begin position="1"/>
        <end position="24"/>
    </location>
</feature>
<dbReference type="InterPro" id="IPR007541">
    <property type="entry name" value="Uncharacterised_BSP"/>
</dbReference>
<evidence type="ECO:0000256" key="1">
    <source>
        <dbReference type="SAM" id="SignalP"/>
    </source>
</evidence>
<dbReference type="PANTHER" id="PTHR33321:SF12">
    <property type="entry name" value="PLANT BASIC SECRETORY PROTEIN (BSP) FAMILY PROTEIN"/>
    <property type="match status" value="1"/>
</dbReference>
<dbReference type="PANTHER" id="PTHR33321">
    <property type="match status" value="1"/>
</dbReference>
<organism evidence="2 3">
    <name type="scientific">Erythroxylum novogranatense</name>
    <dbReference type="NCBI Taxonomy" id="1862640"/>
    <lineage>
        <taxon>Eukaryota</taxon>
        <taxon>Viridiplantae</taxon>
        <taxon>Streptophyta</taxon>
        <taxon>Embryophyta</taxon>
        <taxon>Tracheophyta</taxon>
        <taxon>Spermatophyta</taxon>
        <taxon>Magnoliopsida</taxon>
        <taxon>eudicotyledons</taxon>
        <taxon>Gunneridae</taxon>
        <taxon>Pentapetalae</taxon>
        <taxon>rosids</taxon>
        <taxon>fabids</taxon>
        <taxon>Malpighiales</taxon>
        <taxon>Erythroxylaceae</taxon>
        <taxon>Erythroxylum</taxon>
    </lineage>
</organism>
<evidence type="ECO:0000313" key="3">
    <source>
        <dbReference type="Proteomes" id="UP001159364"/>
    </source>
</evidence>
<sequence length="227" mass="25992">MSQFHILFVLSFLLLLPLATDAHALDFCVINNASSTKGAHRFMRELGIGYTKRELIASTSFIWSLFHEHSASDIKHVKKVTLYIDVFDGLAYTINDEIHINADYIATYSGDVKREITGVIVHELAHVWQWFADGQAPGGLIEGIADFVRLKRGYAPSHWVHRGQGDKWDQGYDVTARFLDYCNDLKHGFVAKLNKKMKHSYSDRYFLDLLGKSVDQLWSDYKDIYGK</sequence>
<evidence type="ECO:0000313" key="2">
    <source>
        <dbReference type="EMBL" id="KAJ8769005.1"/>
    </source>
</evidence>
<name>A0AAV8TSU4_9ROSI</name>
<dbReference type="EMBL" id="JAIWQS010000004">
    <property type="protein sequence ID" value="KAJ8769005.1"/>
    <property type="molecule type" value="Genomic_DNA"/>
</dbReference>
<dbReference type="Pfam" id="PF04450">
    <property type="entry name" value="BSP"/>
    <property type="match status" value="1"/>
</dbReference>
<protein>
    <recommendedName>
        <fullName evidence="4">Plant basic secretory protein (BSP) family protein</fullName>
    </recommendedName>
</protein>
<feature type="chain" id="PRO_5043989827" description="Plant basic secretory protein (BSP) family protein" evidence="1">
    <location>
        <begin position="25"/>
        <end position="227"/>
    </location>
</feature>
<keyword evidence="1" id="KW-0732">Signal</keyword>
<reference evidence="2 3" key="1">
    <citation type="submission" date="2021-09" db="EMBL/GenBank/DDBJ databases">
        <title>Genomic insights and catalytic innovation underlie evolution of tropane alkaloids biosynthesis.</title>
        <authorList>
            <person name="Wang Y.-J."/>
            <person name="Tian T."/>
            <person name="Huang J.-P."/>
            <person name="Huang S.-X."/>
        </authorList>
    </citation>
    <scope>NUCLEOTIDE SEQUENCE [LARGE SCALE GENOMIC DNA]</scope>
    <source>
        <strain evidence="2">KIB-2018</strain>
        <tissue evidence="2">Leaf</tissue>
    </source>
</reference>
<dbReference type="Proteomes" id="UP001159364">
    <property type="component" value="Linkage Group LG04"/>
</dbReference>
<keyword evidence="3" id="KW-1185">Reference proteome</keyword>
<dbReference type="AlphaFoldDB" id="A0AAV8TSU4"/>
<comment type="caution">
    <text evidence="2">The sequence shown here is derived from an EMBL/GenBank/DDBJ whole genome shotgun (WGS) entry which is preliminary data.</text>
</comment>
<proteinExistence type="predicted"/>